<evidence type="ECO:0000256" key="3">
    <source>
        <dbReference type="ARBA" id="ARBA00022989"/>
    </source>
</evidence>
<name>A0AAF1BAC0_DAUCS</name>
<evidence type="ECO:0008006" key="8">
    <source>
        <dbReference type="Google" id="ProtNLM"/>
    </source>
</evidence>
<keyword evidence="3 5" id="KW-1133">Transmembrane helix</keyword>
<evidence type="ECO:0000256" key="4">
    <source>
        <dbReference type="ARBA" id="ARBA00023136"/>
    </source>
</evidence>
<protein>
    <recommendedName>
        <fullName evidence="8">DUF300 domain-containing protein</fullName>
    </recommendedName>
</protein>
<evidence type="ECO:0000256" key="2">
    <source>
        <dbReference type="ARBA" id="ARBA00022692"/>
    </source>
</evidence>
<sequence length="293" mass="34236">MDISKMNRGEITVLGCAGCAFMSMHFTVQLLSQHLFYWKNPKEQRAILFIILLAPIYAIKSFIGMLDLKGSKPYVMLLDPIKECYEAVVIAKFLALIYSYLHISFDSDMVPDEMKGREIRHSFPMTLFQPRTTLLDQRTLRLLKYWAWQFVITRPICSVLMITLRILDIYPSWASWLFTIIISMSISLALYSLVKFYHVFAKELEPHKPLAKFVCLKGTVFFCFWQGVVLKTLVSMGVIKSHHFWLEVEHIDESLQNILVCIEMIVFSVFQQYAYHVAPYMGDVQAKFKRRNE</sequence>
<dbReference type="KEGG" id="dcr:108193449"/>
<dbReference type="PANTHER" id="PTHR23423">
    <property type="entry name" value="ORGANIC SOLUTE TRANSPORTER-RELATED"/>
    <property type="match status" value="1"/>
</dbReference>
<keyword evidence="2 5" id="KW-0812">Transmembrane</keyword>
<keyword evidence="4 5" id="KW-0472">Membrane</keyword>
<proteinExistence type="predicted"/>
<feature type="transmembrane region" description="Helical" evidence="5">
    <location>
        <begin position="44"/>
        <end position="63"/>
    </location>
</feature>
<reference evidence="6" key="1">
    <citation type="journal article" date="2016" name="Nat. Genet.">
        <title>A high-quality carrot genome assembly provides new insights into carotenoid accumulation and asterid genome evolution.</title>
        <authorList>
            <person name="Iorizzo M."/>
            <person name="Ellison S."/>
            <person name="Senalik D."/>
            <person name="Zeng P."/>
            <person name="Satapoomin P."/>
            <person name="Huang J."/>
            <person name="Bowman M."/>
            <person name="Iovene M."/>
            <person name="Sanseverino W."/>
            <person name="Cavagnaro P."/>
            <person name="Yildiz M."/>
            <person name="Macko-Podgorni A."/>
            <person name="Moranska E."/>
            <person name="Grzebelus E."/>
            <person name="Grzebelus D."/>
            <person name="Ashrafi H."/>
            <person name="Zheng Z."/>
            <person name="Cheng S."/>
            <person name="Spooner D."/>
            <person name="Van Deynze A."/>
            <person name="Simon P."/>
        </authorList>
    </citation>
    <scope>NUCLEOTIDE SEQUENCE</scope>
    <source>
        <tissue evidence="6">Leaf</tissue>
    </source>
</reference>
<evidence type="ECO:0000313" key="6">
    <source>
        <dbReference type="EMBL" id="WOH09126.1"/>
    </source>
</evidence>
<feature type="transmembrane region" description="Helical" evidence="5">
    <location>
        <begin position="12"/>
        <end position="32"/>
    </location>
</feature>
<evidence type="ECO:0000256" key="5">
    <source>
        <dbReference type="SAM" id="Phobius"/>
    </source>
</evidence>
<dbReference type="SMART" id="SM01417">
    <property type="entry name" value="Solute_trans_a"/>
    <property type="match status" value="1"/>
</dbReference>
<dbReference type="GO" id="GO:0016020">
    <property type="term" value="C:membrane"/>
    <property type="evidence" value="ECO:0007669"/>
    <property type="project" value="UniProtKB-SubCell"/>
</dbReference>
<gene>
    <name evidence="6" type="ORF">DCAR_0728581</name>
</gene>
<dbReference type="EMBL" id="CP093349">
    <property type="protein sequence ID" value="WOH09126.1"/>
    <property type="molecule type" value="Genomic_DNA"/>
</dbReference>
<dbReference type="Proteomes" id="UP000077755">
    <property type="component" value="Chromosome 7"/>
</dbReference>
<organism evidence="6 7">
    <name type="scientific">Daucus carota subsp. sativus</name>
    <name type="common">Carrot</name>
    <dbReference type="NCBI Taxonomy" id="79200"/>
    <lineage>
        <taxon>Eukaryota</taxon>
        <taxon>Viridiplantae</taxon>
        <taxon>Streptophyta</taxon>
        <taxon>Embryophyta</taxon>
        <taxon>Tracheophyta</taxon>
        <taxon>Spermatophyta</taxon>
        <taxon>Magnoliopsida</taxon>
        <taxon>eudicotyledons</taxon>
        <taxon>Gunneridae</taxon>
        <taxon>Pentapetalae</taxon>
        <taxon>asterids</taxon>
        <taxon>campanulids</taxon>
        <taxon>Apiales</taxon>
        <taxon>Apiaceae</taxon>
        <taxon>Apioideae</taxon>
        <taxon>Scandiceae</taxon>
        <taxon>Daucinae</taxon>
        <taxon>Daucus</taxon>
        <taxon>Daucus sect. Daucus</taxon>
    </lineage>
</organism>
<dbReference type="AlphaFoldDB" id="A0AAF1BAC0"/>
<dbReference type="InterPro" id="IPR005178">
    <property type="entry name" value="Ostalpha/TMEM184C"/>
</dbReference>
<accession>A0AAF1BAC0</accession>
<comment type="subcellular location">
    <subcellularLocation>
        <location evidence="1">Membrane</location>
        <topology evidence="1">Multi-pass membrane protein</topology>
    </subcellularLocation>
</comment>
<feature type="transmembrane region" description="Helical" evidence="5">
    <location>
        <begin position="176"/>
        <end position="198"/>
    </location>
</feature>
<evidence type="ECO:0000313" key="7">
    <source>
        <dbReference type="Proteomes" id="UP000077755"/>
    </source>
</evidence>
<evidence type="ECO:0000256" key="1">
    <source>
        <dbReference type="ARBA" id="ARBA00004141"/>
    </source>
</evidence>
<feature type="transmembrane region" description="Helical" evidence="5">
    <location>
        <begin position="145"/>
        <end position="164"/>
    </location>
</feature>
<dbReference type="Pfam" id="PF03619">
    <property type="entry name" value="Solute_trans_a"/>
    <property type="match status" value="1"/>
</dbReference>
<keyword evidence="7" id="KW-1185">Reference proteome</keyword>
<reference evidence="6" key="2">
    <citation type="submission" date="2022-03" db="EMBL/GenBank/DDBJ databases">
        <title>Draft title - Genomic analysis of global carrot germplasm unveils the trajectory of domestication and the origin of high carotenoid orange carrot.</title>
        <authorList>
            <person name="Iorizzo M."/>
            <person name="Ellison S."/>
            <person name="Senalik D."/>
            <person name="Macko-Podgorni A."/>
            <person name="Grzebelus D."/>
            <person name="Bostan H."/>
            <person name="Rolling W."/>
            <person name="Curaba J."/>
            <person name="Simon P."/>
        </authorList>
    </citation>
    <scope>NUCLEOTIDE SEQUENCE</scope>
    <source>
        <tissue evidence="6">Leaf</tissue>
    </source>
</reference>